<feature type="coiled-coil region" evidence="3">
    <location>
        <begin position="1618"/>
        <end position="1645"/>
    </location>
</feature>
<feature type="coiled-coil region" evidence="3">
    <location>
        <begin position="1108"/>
        <end position="1135"/>
    </location>
</feature>
<feature type="compositionally biased region" description="Basic and acidic residues" evidence="4">
    <location>
        <begin position="1429"/>
        <end position="1443"/>
    </location>
</feature>
<dbReference type="PANTHER" id="PTHR32258">
    <property type="entry name" value="PROTEIN NETWORKED 4A"/>
    <property type="match status" value="1"/>
</dbReference>
<gene>
    <name evidence="6" type="ORF">AAHA92_16834</name>
</gene>
<keyword evidence="7" id="KW-1185">Reference proteome</keyword>
<dbReference type="Pfam" id="PF07765">
    <property type="entry name" value="KIP1"/>
    <property type="match status" value="1"/>
</dbReference>
<feature type="compositionally biased region" description="Polar residues" evidence="4">
    <location>
        <begin position="1749"/>
        <end position="1758"/>
    </location>
</feature>
<dbReference type="EMBL" id="JBEAFC010000007">
    <property type="protein sequence ID" value="KAL1548626.1"/>
    <property type="molecule type" value="Genomic_DNA"/>
</dbReference>
<organism evidence="6 7">
    <name type="scientific">Salvia divinorum</name>
    <name type="common">Maria pastora</name>
    <name type="synonym">Diviner's sage</name>
    <dbReference type="NCBI Taxonomy" id="28513"/>
    <lineage>
        <taxon>Eukaryota</taxon>
        <taxon>Viridiplantae</taxon>
        <taxon>Streptophyta</taxon>
        <taxon>Embryophyta</taxon>
        <taxon>Tracheophyta</taxon>
        <taxon>Spermatophyta</taxon>
        <taxon>Magnoliopsida</taxon>
        <taxon>eudicotyledons</taxon>
        <taxon>Gunneridae</taxon>
        <taxon>Pentapetalae</taxon>
        <taxon>asterids</taxon>
        <taxon>lamiids</taxon>
        <taxon>Lamiales</taxon>
        <taxon>Lamiaceae</taxon>
        <taxon>Nepetoideae</taxon>
        <taxon>Mentheae</taxon>
        <taxon>Salviinae</taxon>
        <taxon>Salvia</taxon>
        <taxon>Salvia subgen. Calosphace</taxon>
    </lineage>
</organism>
<dbReference type="InterPro" id="IPR051861">
    <property type="entry name" value="NET_actin-binding_domain"/>
</dbReference>
<comment type="similarity">
    <text evidence="2">Belongs to the NET family.</text>
</comment>
<feature type="region of interest" description="Disordered" evidence="4">
    <location>
        <begin position="1656"/>
        <end position="1684"/>
    </location>
</feature>
<evidence type="ECO:0000256" key="3">
    <source>
        <dbReference type="SAM" id="Coils"/>
    </source>
</evidence>
<evidence type="ECO:0000313" key="6">
    <source>
        <dbReference type="EMBL" id="KAL1548626.1"/>
    </source>
</evidence>
<feature type="compositionally biased region" description="Basic and acidic residues" evidence="4">
    <location>
        <begin position="1555"/>
        <end position="1567"/>
    </location>
</feature>
<name>A0ABD1GWT8_SALDI</name>
<sequence>MAALSHSESRRLYSWWWDSHNSPKNSKWLQDNLTDIDSKVKFMIKLLEEDADSFARRAEMYYKKRPELMKLVEEFYRAYRALAERYNHATGELRHAHRTLAKAFPDRVPVEMLEDSPSKPPRTPETRIVRALFGSGDLHGLKDDQLGGNEEDSKSIERSPFFHAQVLKFSNENQHLKDEVVKEAGRAGEAESEVESLRRALADIRAEKESVLVQYQRCLAELSSVEGELNNAKDNSIELNERASRAEIEVQTLKEALVQLEAEKNAGLIKHKEYLEKLANLEENRRELKDEICRLERENEEDYKQCLDKISVLENLITILENEARLLKTQAETAENQVSELQQSLADLNKEKEASALRYKCCLETISKLERDLTSAKEEVKRLNNDVLIGNLKLRTAEDKSLLLKMSNLSLQTEAEKLEKMIAAKDQELSRKQEELESLQMCLQDELSRRTKVEATLQDLHSQSRDDQRALRLELENVLHTLKDLEASKVGLVEEICRVREENQSQSAANLSSVENMQNEILTLREIKERLEKEVSRYTDLSNSLEQEITRMEEEIEGLNRSYQALVEQVEAAGLSQKCVTSSIKSLQNENTMLREMNEEVSNDRQILSSKLDSMQELLDKKVVLESSISHLQSELESSREMVKALQESCRFLHEEKATFMSEKASLLSQLQAMTDNMHNLLERNAVVENTLCNARVELEGLREKSKGLEEMCELLKNERSHLLEERSSLATRLETVERRLETLEKRYTGLEDKCMNLEREKEGVHCQVEELKISLFMEKQERSSSQLQSDTRLAGLEDQIHFLKQENSWKNKEYEAELEKSLKAQFEISVLHKFMKDMEEKNCSLIIECQKHVEASKLAEKLISELESENLEQQVEAEVLLDEIERLRLSIHQVLRALEADSNCHPEDKMENIVHHIIGTIEDMKSSISSHEDEKQLLLVENSVLLTLLEQLESKGMEFELQRKTLEQDFKSMSAMAETEKDKLHELNGILKSDVRESRQHADMLEVELESLTIKQADLHKSYGALEEAYLQVNRDNTNLLNKFSDLKEEKHKVDQHSNAALLECLATSNESVVFRSFVDEKSSQVKLLLNDLSRQHQINCVFERKMSALVEKLELQKAENQLLRDAVQKLEGEMQGMRDYNVGMKKEIMSGKQTLLQTEGKLLDAEMRLQTVEKFNLELCTTVDELRTDILESVQLKETLEKDIIRLSEANTTQREEMESLNVLEMNFENEVSQLREKMEEKSVREQALCSDLKEKSNELELWEAEATVFYFDLQISSIREVLFKHKVQELSGVCQKLENENASKSSQVEQMKGEISSMENEIGGLKSQLHAYNPVIAALRKDIMLLEHNALLRTKLNASRNHEPEILQVIADDSEAAVENSPLVSLQSLQMRVNVVGKLMEEMNKPIAPRRSISNSKQESAAGETEQVKSRRFLGRDKYEHSRRKGHGSETSNTPKLQKIKTKACEANNGMLIKDIPLDQVTSSSLKGIRKKGSGRVDDQMLELWETAEEKRGDLTIGESLRRSFKITDKDIVYDEFENVRRLSDPPFTDSDVEKELGKDKWEVSRSSSSSELNREVSGRRVLERLTSDAQKLESLQTTVLNLRGKLETNRKGYRKVKNVDLETVQEQLMEAEETVASLVDLNGRLVRSIGEWHSPDGKVSPQKKEAAKTRRRKVAEQARKGSERIGRLQLELQKIQYMLLKMEDEKKRNKFLKSKTIILRDFIIYNGRRNSGRRKKGPVCGCFRPSSSRNGSSP</sequence>
<comment type="caution">
    <text evidence="6">The sequence shown here is derived from an EMBL/GenBank/DDBJ whole genome shotgun (WGS) entry which is preliminary data.</text>
</comment>
<evidence type="ECO:0000256" key="4">
    <source>
        <dbReference type="SAM" id="MobiDB-lite"/>
    </source>
</evidence>
<evidence type="ECO:0000259" key="5">
    <source>
        <dbReference type="PROSITE" id="PS51774"/>
    </source>
</evidence>
<feature type="domain" description="NAB" evidence="5">
    <location>
        <begin position="13"/>
        <end position="93"/>
    </location>
</feature>
<dbReference type="InterPro" id="IPR011684">
    <property type="entry name" value="NAB"/>
</dbReference>
<evidence type="ECO:0000256" key="1">
    <source>
        <dbReference type="ARBA" id="ARBA00023054"/>
    </source>
</evidence>
<protein>
    <submittedName>
        <fullName evidence="6">Protein NETWORKED 1A-like</fullName>
    </submittedName>
</protein>
<dbReference type="PANTHER" id="PTHR32258:SF6">
    <property type="entry name" value="PROTEIN NETWORKED 1A"/>
    <property type="match status" value="1"/>
</dbReference>
<feature type="region of interest" description="Disordered" evidence="4">
    <location>
        <begin position="1736"/>
        <end position="1758"/>
    </location>
</feature>
<accession>A0ABD1GWT8</accession>
<feature type="region of interest" description="Disordered" evidence="4">
    <location>
        <begin position="1547"/>
        <end position="1579"/>
    </location>
</feature>
<feature type="coiled-coil region" evidence="3">
    <location>
        <begin position="1290"/>
        <end position="1331"/>
    </location>
</feature>
<dbReference type="PROSITE" id="PS51774">
    <property type="entry name" value="NAB"/>
    <property type="match status" value="1"/>
</dbReference>
<dbReference type="SUPFAM" id="SSF57997">
    <property type="entry name" value="Tropomyosin"/>
    <property type="match status" value="1"/>
</dbReference>
<feature type="region of interest" description="Disordered" evidence="4">
    <location>
        <begin position="1409"/>
        <end position="1462"/>
    </location>
</feature>
<feature type="coiled-coil region" evidence="3">
    <location>
        <begin position="514"/>
        <end position="761"/>
    </location>
</feature>
<evidence type="ECO:0000313" key="7">
    <source>
        <dbReference type="Proteomes" id="UP001567538"/>
    </source>
</evidence>
<proteinExistence type="inferred from homology"/>
<evidence type="ECO:0000256" key="2">
    <source>
        <dbReference type="ARBA" id="ARBA00038006"/>
    </source>
</evidence>
<feature type="compositionally biased region" description="Basic and acidic residues" evidence="4">
    <location>
        <begin position="1666"/>
        <end position="1684"/>
    </location>
</feature>
<dbReference type="Proteomes" id="UP001567538">
    <property type="component" value="Unassembled WGS sequence"/>
</dbReference>
<reference evidence="6 7" key="1">
    <citation type="submission" date="2024-06" db="EMBL/GenBank/DDBJ databases">
        <title>A chromosome level genome sequence of Diviner's sage (Salvia divinorum).</title>
        <authorList>
            <person name="Ford S.A."/>
            <person name="Ro D.-K."/>
            <person name="Ness R.W."/>
            <person name="Phillips M.A."/>
        </authorList>
    </citation>
    <scope>NUCLEOTIDE SEQUENCE [LARGE SCALE GENOMIC DNA]</scope>
    <source>
        <strain evidence="6">SAF-2024a</strain>
        <tissue evidence="6">Leaf</tissue>
    </source>
</reference>
<keyword evidence="1 3" id="KW-0175">Coiled coil</keyword>
<feature type="coiled-coil region" evidence="3">
    <location>
        <begin position="1199"/>
        <end position="1258"/>
    </location>
</feature>
<feature type="coiled-coil region" evidence="3">
    <location>
        <begin position="187"/>
        <end position="435"/>
    </location>
</feature>